<keyword evidence="2" id="KW-1185">Reference proteome</keyword>
<dbReference type="Proteomes" id="UP000092462">
    <property type="component" value="Unassembled WGS sequence"/>
</dbReference>
<dbReference type="AlphaFoldDB" id="A0A1B0GQ82"/>
<sequence>MTGIDDSFLAAEKLCEQTLEYNRYMSKDMPKSDFPDITVVDDETILNDVEPPLLVILYLSTNKRPSKIPEELLNLDGKKEKKLSELAVNPVDLELDPTANIRELSDYIQSIDHPALKLPINALSKFSEEFEDYSNLRPPSPGISARDLHKIETESSQAEEEKMAHSGALQGYRRGLLDAAKASQASEEELFGQFVAKMLRTLSKPQRFDTMSKMSNILFENAIGSASKDPQDVLEDRNSKSD</sequence>
<accession>A0A1B0GQ82</accession>
<evidence type="ECO:0000313" key="2">
    <source>
        <dbReference type="Proteomes" id="UP000092462"/>
    </source>
</evidence>
<organism evidence="1 2">
    <name type="scientific">Phlebotomus papatasi</name>
    <name type="common">Sandfly</name>
    <dbReference type="NCBI Taxonomy" id="29031"/>
    <lineage>
        <taxon>Eukaryota</taxon>
        <taxon>Metazoa</taxon>
        <taxon>Ecdysozoa</taxon>
        <taxon>Arthropoda</taxon>
        <taxon>Hexapoda</taxon>
        <taxon>Insecta</taxon>
        <taxon>Pterygota</taxon>
        <taxon>Neoptera</taxon>
        <taxon>Endopterygota</taxon>
        <taxon>Diptera</taxon>
        <taxon>Nematocera</taxon>
        <taxon>Psychodoidea</taxon>
        <taxon>Psychodidae</taxon>
        <taxon>Phlebotomus</taxon>
        <taxon>Phlebotomus</taxon>
    </lineage>
</organism>
<dbReference type="VEuPathDB" id="VectorBase:PPAPM1_007417"/>
<protein>
    <submittedName>
        <fullName evidence="1">Uncharacterized protein</fullName>
    </submittedName>
</protein>
<reference evidence="1" key="1">
    <citation type="submission" date="2022-08" db="UniProtKB">
        <authorList>
            <consortium name="EnsemblMetazoa"/>
        </authorList>
    </citation>
    <scope>IDENTIFICATION</scope>
    <source>
        <strain evidence="1">Israel</strain>
    </source>
</reference>
<dbReference type="VEuPathDB" id="VectorBase:PPAI009025"/>
<dbReference type="EMBL" id="AJVK01069613">
    <property type="status" value="NOT_ANNOTATED_CDS"/>
    <property type="molecule type" value="Genomic_DNA"/>
</dbReference>
<dbReference type="EnsemblMetazoa" id="PPAI009025-RA">
    <property type="protein sequence ID" value="PPAI009025-PA"/>
    <property type="gene ID" value="PPAI009025"/>
</dbReference>
<name>A0A1B0GQ82_PHLPP</name>
<proteinExistence type="predicted"/>
<evidence type="ECO:0000313" key="1">
    <source>
        <dbReference type="EnsemblMetazoa" id="PPAI009025-PA"/>
    </source>
</evidence>